<dbReference type="InterPro" id="IPR044665">
    <property type="entry name" value="E_coli_cyclophilin_A-like"/>
</dbReference>
<keyword evidence="2" id="KW-0697">Rotamase</keyword>
<dbReference type="Gene3D" id="2.40.100.10">
    <property type="entry name" value="Cyclophilin-like"/>
    <property type="match status" value="1"/>
</dbReference>
<evidence type="ECO:0000256" key="4">
    <source>
        <dbReference type="SAM" id="SignalP"/>
    </source>
</evidence>
<dbReference type="EMBL" id="BMYV01000002">
    <property type="protein sequence ID" value="GGX66884.1"/>
    <property type="molecule type" value="Genomic_DNA"/>
</dbReference>
<keyword evidence="7" id="KW-1185">Reference proteome</keyword>
<evidence type="ECO:0000313" key="7">
    <source>
        <dbReference type="Proteomes" id="UP000600865"/>
    </source>
</evidence>
<evidence type="ECO:0000256" key="2">
    <source>
        <dbReference type="ARBA" id="ARBA00023110"/>
    </source>
</evidence>
<evidence type="ECO:0000256" key="3">
    <source>
        <dbReference type="ARBA" id="ARBA00023235"/>
    </source>
</evidence>
<name>A0A918KKZ3_9PROT</name>
<feature type="chain" id="PRO_5037226189" description="peptidylprolyl isomerase" evidence="4">
    <location>
        <begin position="20"/>
        <end position="201"/>
    </location>
</feature>
<dbReference type="SUPFAM" id="SSF50891">
    <property type="entry name" value="Cyclophilin-like"/>
    <property type="match status" value="1"/>
</dbReference>
<organism evidence="6 7">
    <name type="scientific">Litorimonas cladophorae</name>
    <dbReference type="NCBI Taxonomy" id="1220491"/>
    <lineage>
        <taxon>Bacteria</taxon>
        <taxon>Pseudomonadati</taxon>
        <taxon>Pseudomonadota</taxon>
        <taxon>Alphaproteobacteria</taxon>
        <taxon>Maricaulales</taxon>
        <taxon>Robiginitomaculaceae</taxon>
    </lineage>
</organism>
<comment type="caution">
    <text evidence="6">The sequence shown here is derived from an EMBL/GenBank/DDBJ whole genome shotgun (WGS) entry which is preliminary data.</text>
</comment>
<proteinExistence type="predicted"/>
<accession>A0A918KKZ3</accession>
<sequence length="201" mass="21502">MRNILLSTTLMLSACSASVQPSSNEPVVLLETTEGPIEITVYPDRAPISAGDFLRYVDGKHYDGQGFYRVVRADNDPRDMGMSLIQGGRLDQEVIGGPIAHELTTQTGISNANGAVAIARDAPGTGSATYFFINVGNNDFLDTGGTRNSDEQGYATFGRVTDGIDVVKRIQAMEAKGVSDVGVTNGQILTEPVIITRAYRK</sequence>
<dbReference type="InterPro" id="IPR029000">
    <property type="entry name" value="Cyclophilin-like_dom_sf"/>
</dbReference>
<dbReference type="Pfam" id="PF00160">
    <property type="entry name" value="Pro_isomerase"/>
    <property type="match status" value="1"/>
</dbReference>
<evidence type="ECO:0000259" key="5">
    <source>
        <dbReference type="PROSITE" id="PS50072"/>
    </source>
</evidence>
<dbReference type="PROSITE" id="PS50072">
    <property type="entry name" value="CSA_PPIASE_2"/>
    <property type="match status" value="1"/>
</dbReference>
<dbReference type="PANTHER" id="PTHR43246">
    <property type="entry name" value="PEPTIDYL-PROLYL CIS-TRANS ISOMERASE CYP38, CHLOROPLASTIC"/>
    <property type="match status" value="1"/>
</dbReference>
<evidence type="ECO:0000313" key="6">
    <source>
        <dbReference type="EMBL" id="GGX66884.1"/>
    </source>
</evidence>
<dbReference type="EC" id="5.2.1.8" evidence="1"/>
<reference evidence="6 7" key="1">
    <citation type="journal article" date="2014" name="Int. J. Syst. Evol. Microbiol.">
        <title>Complete genome sequence of Corynebacterium casei LMG S-19264T (=DSM 44701T), isolated from a smear-ripened cheese.</title>
        <authorList>
            <consortium name="US DOE Joint Genome Institute (JGI-PGF)"/>
            <person name="Walter F."/>
            <person name="Albersmeier A."/>
            <person name="Kalinowski J."/>
            <person name="Ruckert C."/>
        </authorList>
    </citation>
    <scope>NUCLEOTIDE SEQUENCE [LARGE SCALE GENOMIC DNA]</scope>
    <source>
        <strain evidence="6 7">KCTC 23968</strain>
    </source>
</reference>
<feature type="signal peptide" evidence="4">
    <location>
        <begin position="1"/>
        <end position="19"/>
    </location>
</feature>
<dbReference type="AlphaFoldDB" id="A0A918KKZ3"/>
<dbReference type="PROSITE" id="PS51257">
    <property type="entry name" value="PROKAR_LIPOPROTEIN"/>
    <property type="match status" value="1"/>
</dbReference>
<dbReference type="InterPro" id="IPR002130">
    <property type="entry name" value="Cyclophilin-type_PPIase_dom"/>
</dbReference>
<gene>
    <name evidence="6" type="ORF">GCM10011309_15630</name>
</gene>
<dbReference type="Proteomes" id="UP000600865">
    <property type="component" value="Unassembled WGS sequence"/>
</dbReference>
<evidence type="ECO:0000256" key="1">
    <source>
        <dbReference type="ARBA" id="ARBA00013194"/>
    </source>
</evidence>
<keyword evidence="3 6" id="KW-0413">Isomerase</keyword>
<keyword evidence="4" id="KW-0732">Signal</keyword>
<protein>
    <recommendedName>
        <fullName evidence="1">peptidylprolyl isomerase</fullName>
        <ecNumber evidence="1">5.2.1.8</ecNumber>
    </recommendedName>
</protein>
<dbReference type="RefSeq" id="WP_189583966.1">
    <property type="nucleotide sequence ID" value="NZ_BMYV01000002.1"/>
</dbReference>
<dbReference type="GO" id="GO:0003755">
    <property type="term" value="F:peptidyl-prolyl cis-trans isomerase activity"/>
    <property type="evidence" value="ECO:0007669"/>
    <property type="project" value="UniProtKB-KW"/>
</dbReference>
<feature type="domain" description="PPIase cyclophilin-type" evidence="5">
    <location>
        <begin position="35"/>
        <end position="200"/>
    </location>
</feature>